<dbReference type="InterPro" id="IPR002347">
    <property type="entry name" value="SDR_fam"/>
</dbReference>
<evidence type="ECO:0000256" key="1">
    <source>
        <dbReference type="ARBA" id="ARBA00006484"/>
    </source>
</evidence>
<dbReference type="GO" id="GO:0016491">
    <property type="term" value="F:oxidoreductase activity"/>
    <property type="evidence" value="ECO:0007669"/>
    <property type="project" value="UniProtKB-KW"/>
</dbReference>
<evidence type="ECO:0000256" key="3">
    <source>
        <dbReference type="ARBA" id="ARBA00023002"/>
    </source>
</evidence>
<dbReference type="InterPro" id="IPR020904">
    <property type="entry name" value="Sc_DH/Rdtase_CS"/>
</dbReference>
<dbReference type="PROSITE" id="PS00061">
    <property type="entry name" value="ADH_SHORT"/>
    <property type="match status" value="1"/>
</dbReference>
<dbReference type="Pfam" id="PF00106">
    <property type="entry name" value="adh_short"/>
    <property type="match status" value="1"/>
</dbReference>
<name>A0A6A6QFM0_9PEZI</name>
<evidence type="ECO:0000256" key="2">
    <source>
        <dbReference type="ARBA" id="ARBA00022857"/>
    </source>
</evidence>
<keyword evidence="3" id="KW-0560">Oxidoreductase</keyword>
<dbReference type="Gene3D" id="3.40.50.720">
    <property type="entry name" value="NAD(P)-binding Rossmann-like Domain"/>
    <property type="match status" value="1"/>
</dbReference>
<keyword evidence="5" id="KW-1185">Reference proteome</keyword>
<dbReference type="PANTHER" id="PTHR43180">
    <property type="entry name" value="3-OXOACYL-(ACYL-CARRIER-PROTEIN) REDUCTASE (AFU_ORTHOLOGUE AFUA_6G11210)"/>
    <property type="match status" value="1"/>
</dbReference>
<sequence>MSAIPISAYLSPEEVAVPRSGDSLKGKSVLITGGASGLGAAIVLSYAEKGAYVTIADINEKLGNEYTKSLQDKGLNVQFVATDVTSWESQIAAFKATVKFSPNHDAIDIVVASAGVAGDLWSDPTAPPFTLDTDPPAPNIMAYKINSIGLYYTSKLFELYSSLPRSVPAVDPPALILVASLVAYLDFPVMASYTSSKYAARGLFRVIRPLLSAKGIRVNLIAPWIIETPLVTDLVKLFTLIGAPPGQVQQVVDAALLFADDKTVNGRAIATGPKRNLDLGDDIANGDGGKIMAEYFETDLPNWPEHSAGLAKLLGF</sequence>
<evidence type="ECO:0000313" key="4">
    <source>
        <dbReference type="EMBL" id="KAF2490287.1"/>
    </source>
</evidence>
<organism evidence="4 5">
    <name type="scientific">Lophium mytilinum</name>
    <dbReference type="NCBI Taxonomy" id="390894"/>
    <lineage>
        <taxon>Eukaryota</taxon>
        <taxon>Fungi</taxon>
        <taxon>Dikarya</taxon>
        <taxon>Ascomycota</taxon>
        <taxon>Pezizomycotina</taxon>
        <taxon>Dothideomycetes</taxon>
        <taxon>Pleosporomycetidae</taxon>
        <taxon>Mytilinidiales</taxon>
        <taxon>Mytilinidiaceae</taxon>
        <taxon>Lophium</taxon>
    </lineage>
</organism>
<keyword evidence="2" id="KW-0521">NADP</keyword>
<dbReference type="EMBL" id="MU004197">
    <property type="protein sequence ID" value="KAF2490287.1"/>
    <property type="molecule type" value="Genomic_DNA"/>
</dbReference>
<dbReference type="InterPro" id="IPR036291">
    <property type="entry name" value="NAD(P)-bd_dom_sf"/>
</dbReference>
<dbReference type="SUPFAM" id="SSF51735">
    <property type="entry name" value="NAD(P)-binding Rossmann-fold domains"/>
    <property type="match status" value="1"/>
</dbReference>
<accession>A0A6A6QFM0</accession>
<gene>
    <name evidence="4" type="ORF">BU16DRAFT_530806</name>
</gene>
<proteinExistence type="inferred from homology"/>
<dbReference type="OrthoDB" id="5371740at2759"/>
<reference evidence="4" key="1">
    <citation type="journal article" date="2020" name="Stud. Mycol.">
        <title>101 Dothideomycetes genomes: a test case for predicting lifestyles and emergence of pathogens.</title>
        <authorList>
            <person name="Haridas S."/>
            <person name="Albert R."/>
            <person name="Binder M."/>
            <person name="Bloem J."/>
            <person name="Labutti K."/>
            <person name="Salamov A."/>
            <person name="Andreopoulos B."/>
            <person name="Baker S."/>
            <person name="Barry K."/>
            <person name="Bills G."/>
            <person name="Bluhm B."/>
            <person name="Cannon C."/>
            <person name="Castanera R."/>
            <person name="Culley D."/>
            <person name="Daum C."/>
            <person name="Ezra D."/>
            <person name="Gonzalez J."/>
            <person name="Henrissat B."/>
            <person name="Kuo A."/>
            <person name="Liang C."/>
            <person name="Lipzen A."/>
            <person name="Lutzoni F."/>
            <person name="Magnuson J."/>
            <person name="Mondo S."/>
            <person name="Nolan M."/>
            <person name="Ohm R."/>
            <person name="Pangilinan J."/>
            <person name="Park H.-J."/>
            <person name="Ramirez L."/>
            <person name="Alfaro M."/>
            <person name="Sun H."/>
            <person name="Tritt A."/>
            <person name="Yoshinaga Y."/>
            <person name="Zwiers L.-H."/>
            <person name="Turgeon B."/>
            <person name="Goodwin S."/>
            <person name="Spatafora J."/>
            <person name="Crous P."/>
            <person name="Grigoriev I."/>
        </authorList>
    </citation>
    <scope>NUCLEOTIDE SEQUENCE</scope>
    <source>
        <strain evidence="4">CBS 269.34</strain>
    </source>
</reference>
<evidence type="ECO:0000313" key="5">
    <source>
        <dbReference type="Proteomes" id="UP000799750"/>
    </source>
</evidence>
<dbReference type="AlphaFoldDB" id="A0A6A6QFM0"/>
<dbReference type="Proteomes" id="UP000799750">
    <property type="component" value="Unassembled WGS sequence"/>
</dbReference>
<comment type="similarity">
    <text evidence="1">Belongs to the short-chain dehydrogenases/reductases (SDR) family.</text>
</comment>
<dbReference type="PANTHER" id="PTHR43180:SF16">
    <property type="entry name" value="BACILYSIN BIOSYNTHESIS OXIDOREDUCTASE BACC"/>
    <property type="match status" value="1"/>
</dbReference>
<dbReference type="PRINTS" id="PR00081">
    <property type="entry name" value="GDHRDH"/>
</dbReference>
<protein>
    <submittedName>
        <fullName evidence="4">NAD(P)-binding protein</fullName>
    </submittedName>
</protein>